<dbReference type="SUPFAM" id="SSF53098">
    <property type="entry name" value="Ribonuclease H-like"/>
    <property type="match status" value="1"/>
</dbReference>
<evidence type="ECO:0000313" key="3">
    <source>
        <dbReference type="Proteomes" id="UP000257109"/>
    </source>
</evidence>
<dbReference type="InterPro" id="IPR036397">
    <property type="entry name" value="RNaseH_sf"/>
</dbReference>
<dbReference type="InterPro" id="IPR036875">
    <property type="entry name" value="Znf_CCHC_sf"/>
</dbReference>
<evidence type="ECO:0000256" key="1">
    <source>
        <dbReference type="SAM" id="MobiDB-lite"/>
    </source>
</evidence>
<name>A0A371GT61_MUCPR</name>
<dbReference type="OrthoDB" id="1435675at2759"/>
<dbReference type="SUPFAM" id="SSF57756">
    <property type="entry name" value="Retrovirus zinc finger-like domains"/>
    <property type="match status" value="1"/>
</dbReference>
<dbReference type="GO" id="GO:0008270">
    <property type="term" value="F:zinc ion binding"/>
    <property type="evidence" value="ECO:0007669"/>
    <property type="project" value="InterPro"/>
</dbReference>
<proteinExistence type="predicted"/>
<evidence type="ECO:0008006" key="4">
    <source>
        <dbReference type="Google" id="ProtNLM"/>
    </source>
</evidence>
<dbReference type="GO" id="GO:0003676">
    <property type="term" value="F:nucleic acid binding"/>
    <property type="evidence" value="ECO:0007669"/>
    <property type="project" value="InterPro"/>
</dbReference>
<dbReference type="Proteomes" id="UP000257109">
    <property type="component" value="Unassembled WGS sequence"/>
</dbReference>
<protein>
    <recommendedName>
        <fullName evidence="4">Integrase catalytic domain-containing protein</fullName>
    </recommendedName>
</protein>
<feature type="region of interest" description="Disordered" evidence="1">
    <location>
        <begin position="165"/>
        <end position="190"/>
    </location>
</feature>
<dbReference type="AlphaFoldDB" id="A0A371GT61"/>
<reference evidence="2" key="1">
    <citation type="submission" date="2018-05" db="EMBL/GenBank/DDBJ databases">
        <title>Draft genome of Mucuna pruriens seed.</title>
        <authorList>
            <person name="Nnadi N.E."/>
            <person name="Vos R."/>
            <person name="Hasami M.H."/>
            <person name="Devisetty U.K."/>
            <person name="Aguiy J.C."/>
        </authorList>
    </citation>
    <scope>NUCLEOTIDE SEQUENCE [LARGE SCALE GENOMIC DNA]</scope>
    <source>
        <strain evidence="2">JCA_2017</strain>
    </source>
</reference>
<sequence length="190" mass="22482">MWKHKGGSICKRNSKKYIKKVKYKSQVVCYECKKLGHFKFKCSSLEKEKKKEKKKSFFKKKKGLMATWEDLDLVQNEKGINIASIRSDHGGEFEYENIQKLYEEHDILYDFSYPRTPQQNGVVKEKIDLFKRWKEEYIHVTFNDSKLDKELSELNNSIADLNLEGFHMPSKEPRLGEDSKDNKSESLSRN</sequence>
<dbReference type="InterPro" id="IPR039537">
    <property type="entry name" value="Retrotran_Ty1/copia-like"/>
</dbReference>
<accession>A0A371GT61</accession>
<feature type="non-terminal residue" evidence="2">
    <location>
        <position position="1"/>
    </location>
</feature>
<comment type="caution">
    <text evidence="2">The sequence shown here is derived from an EMBL/GenBank/DDBJ whole genome shotgun (WGS) entry which is preliminary data.</text>
</comment>
<organism evidence="2 3">
    <name type="scientific">Mucuna pruriens</name>
    <name type="common">Velvet bean</name>
    <name type="synonym">Dolichos pruriens</name>
    <dbReference type="NCBI Taxonomy" id="157652"/>
    <lineage>
        <taxon>Eukaryota</taxon>
        <taxon>Viridiplantae</taxon>
        <taxon>Streptophyta</taxon>
        <taxon>Embryophyta</taxon>
        <taxon>Tracheophyta</taxon>
        <taxon>Spermatophyta</taxon>
        <taxon>Magnoliopsida</taxon>
        <taxon>eudicotyledons</taxon>
        <taxon>Gunneridae</taxon>
        <taxon>Pentapetalae</taxon>
        <taxon>rosids</taxon>
        <taxon>fabids</taxon>
        <taxon>Fabales</taxon>
        <taxon>Fabaceae</taxon>
        <taxon>Papilionoideae</taxon>
        <taxon>50 kb inversion clade</taxon>
        <taxon>NPAAA clade</taxon>
        <taxon>indigoferoid/millettioid clade</taxon>
        <taxon>Phaseoleae</taxon>
        <taxon>Mucuna</taxon>
    </lineage>
</organism>
<dbReference type="Gene3D" id="3.30.420.10">
    <property type="entry name" value="Ribonuclease H-like superfamily/Ribonuclease H"/>
    <property type="match status" value="1"/>
</dbReference>
<gene>
    <name evidence="2" type="ORF">CR513_23956</name>
</gene>
<dbReference type="EMBL" id="QJKJ01004538">
    <property type="protein sequence ID" value="RDX93739.1"/>
    <property type="molecule type" value="Genomic_DNA"/>
</dbReference>
<evidence type="ECO:0000313" key="2">
    <source>
        <dbReference type="EMBL" id="RDX93739.1"/>
    </source>
</evidence>
<feature type="compositionally biased region" description="Basic and acidic residues" evidence="1">
    <location>
        <begin position="169"/>
        <end position="190"/>
    </location>
</feature>
<dbReference type="PANTHER" id="PTHR42648:SF21">
    <property type="entry name" value="CYSTEINE-RICH RLK (RECEPTOR-LIKE PROTEIN KINASE) 8"/>
    <property type="match status" value="1"/>
</dbReference>
<keyword evidence="3" id="KW-1185">Reference proteome</keyword>
<dbReference type="InterPro" id="IPR012337">
    <property type="entry name" value="RNaseH-like_sf"/>
</dbReference>
<dbReference type="PANTHER" id="PTHR42648">
    <property type="entry name" value="TRANSPOSASE, PUTATIVE-RELATED"/>
    <property type="match status" value="1"/>
</dbReference>